<keyword evidence="2" id="KW-0812">Transmembrane</keyword>
<gene>
    <name evidence="3" type="ORF">GCM10009717_12920</name>
</gene>
<dbReference type="Proteomes" id="UP001499954">
    <property type="component" value="Unassembled WGS sequence"/>
</dbReference>
<organism evidence="3 4">
    <name type="scientific">Agromyces allii</name>
    <dbReference type="NCBI Taxonomy" id="393607"/>
    <lineage>
        <taxon>Bacteria</taxon>
        <taxon>Bacillati</taxon>
        <taxon>Actinomycetota</taxon>
        <taxon>Actinomycetes</taxon>
        <taxon>Micrococcales</taxon>
        <taxon>Microbacteriaceae</taxon>
        <taxon>Agromyces</taxon>
    </lineage>
</organism>
<comment type="caution">
    <text evidence="3">The sequence shown here is derived from an EMBL/GenBank/DDBJ whole genome shotgun (WGS) entry which is preliminary data.</text>
</comment>
<dbReference type="EMBL" id="BAAAMK010000002">
    <property type="protein sequence ID" value="GAA1947987.1"/>
    <property type="molecule type" value="Genomic_DNA"/>
</dbReference>
<keyword evidence="2" id="KW-1133">Transmembrane helix</keyword>
<keyword evidence="4" id="KW-1185">Reference proteome</keyword>
<evidence type="ECO:0000313" key="4">
    <source>
        <dbReference type="Proteomes" id="UP001499954"/>
    </source>
</evidence>
<feature type="region of interest" description="Disordered" evidence="1">
    <location>
        <begin position="1"/>
        <end position="31"/>
    </location>
</feature>
<evidence type="ECO:0008006" key="5">
    <source>
        <dbReference type="Google" id="ProtNLM"/>
    </source>
</evidence>
<dbReference type="Pfam" id="PF14030">
    <property type="entry name" value="DUF4245"/>
    <property type="match status" value="1"/>
</dbReference>
<evidence type="ECO:0000256" key="2">
    <source>
        <dbReference type="SAM" id="Phobius"/>
    </source>
</evidence>
<evidence type="ECO:0000313" key="3">
    <source>
        <dbReference type="EMBL" id="GAA1947987.1"/>
    </source>
</evidence>
<dbReference type="InterPro" id="IPR025339">
    <property type="entry name" value="DUF4245"/>
</dbReference>
<name>A0ABP5BLI0_9MICO</name>
<evidence type="ECO:0000256" key="1">
    <source>
        <dbReference type="SAM" id="MobiDB-lite"/>
    </source>
</evidence>
<accession>A0ABP5BLI0</accession>
<dbReference type="RefSeq" id="WP_157413354.1">
    <property type="nucleotide sequence ID" value="NZ_BAAAMK010000002.1"/>
</dbReference>
<reference evidence="4" key="1">
    <citation type="journal article" date="2019" name="Int. J. Syst. Evol. Microbiol.">
        <title>The Global Catalogue of Microorganisms (GCM) 10K type strain sequencing project: providing services to taxonomists for standard genome sequencing and annotation.</title>
        <authorList>
            <consortium name="The Broad Institute Genomics Platform"/>
            <consortium name="The Broad Institute Genome Sequencing Center for Infectious Disease"/>
            <person name="Wu L."/>
            <person name="Ma J."/>
        </authorList>
    </citation>
    <scope>NUCLEOTIDE SEQUENCE [LARGE SCALE GENOMIC DNA]</scope>
    <source>
        <strain evidence="4">JCM 13584</strain>
    </source>
</reference>
<keyword evidence="2" id="KW-0472">Membrane</keyword>
<proteinExistence type="predicted"/>
<sequence length="214" mass="22586">MAEPGQGPIVAELGRPETPQETAARKAKNSREYRERKTVSNLVYALVACVAVVVVIVLAVPRGDQPLHPDIDVPAIAAQAQAGSDGPLAVPDLPDGWSANAAELRRSQTDGITAWYTGYLTPSDEFIGLYQGLDANATWSAELLARTLATGTVQIDGVDWTIYDNRDSTDDLGNARYGLVTEAGSTVFVLVGTATDAEFATLAAAIADTVQAQQ</sequence>
<feature type="transmembrane region" description="Helical" evidence="2">
    <location>
        <begin position="41"/>
        <end position="60"/>
    </location>
</feature>
<protein>
    <recommendedName>
        <fullName evidence="5">DUF4245 domain-containing protein</fullName>
    </recommendedName>
</protein>